<dbReference type="GO" id="GO:0000162">
    <property type="term" value="P:L-tryptophan biosynthetic process"/>
    <property type="evidence" value="ECO:0007669"/>
    <property type="project" value="UniProtKB-UniPathway"/>
</dbReference>
<evidence type="ECO:0000256" key="3">
    <source>
        <dbReference type="ARBA" id="ARBA00012824"/>
    </source>
</evidence>
<dbReference type="EMBL" id="AOIO01000027">
    <property type="protein sequence ID" value="ELZ01246.1"/>
    <property type="molecule type" value="Genomic_DNA"/>
</dbReference>
<dbReference type="Proteomes" id="UP000011554">
    <property type="component" value="Unassembled WGS sequence"/>
</dbReference>
<dbReference type="PATRIC" id="fig|29540.5.peg.2142"/>
<dbReference type="PANTHER" id="PTHR42839">
    <property type="entry name" value="ISOCHORISMATE SYNTHASE ENTC"/>
    <property type="match status" value="1"/>
</dbReference>
<feature type="compositionally biased region" description="Basic and acidic residues" evidence="6">
    <location>
        <begin position="141"/>
        <end position="155"/>
    </location>
</feature>
<dbReference type="STRING" id="29540.C481_10540"/>
<dbReference type="SUPFAM" id="SSF56322">
    <property type="entry name" value="ADC synthase"/>
    <property type="match status" value="1"/>
</dbReference>
<dbReference type="InterPro" id="IPR005801">
    <property type="entry name" value="ADC_synthase"/>
</dbReference>
<protein>
    <recommendedName>
        <fullName evidence="3">isochorismate synthase</fullName>
        <ecNumber evidence="3">5.4.4.2</ecNumber>
    </recommendedName>
    <alternativeName>
        <fullName evidence="5">Isochorismate mutase</fullName>
    </alternativeName>
</protein>
<dbReference type="eggNOG" id="arCOG02015">
    <property type="taxonomic scope" value="Archaea"/>
</dbReference>
<evidence type="ECO:0000256" key="5">
    <source>
        <dbReference type="ARBA" id="ARBA00041564"/>
    </source>
</evidence>
<accession>M0AR99</accession>
<dbReference type="Gene3D" id="3.60.120.10">
    <property type="entry name" value="Anthranilate synthase"/>
    <property type="match status" value="1"/>
</dbReference>
<evidence type="ECO:0000256" key="4">
    <source>
        <dbReference type="ARBA" id="ARBA00023235"/>
    </source>
</evidence>
<evidence type="ECO:0000259" key="7">
    <source>
        <dbReference type="Pfam" id="PF00425"/>
    </source>
</evidence>
<sequence>MNRTSGDGQLPGTVDREGTGEADTNAGADAGADADIGTDAGSNSRSPPAPALTPSSLHSCSRELADVSFGAILDTDDEARIQWATPDGLEVVGRGVAARFTARGPDRFETVRKQAERTFAELDHDGPTVARPRAFGGLSFHDSHDGRDNRGRDTDTASNTPWSGFAAASFVVPRVLVTRCDETTWLTAVARDAETATERLHSWHDRLADFPAMRPSGSAPGVAATERTTSPAAWTDQVERALQRIETTALTKVVLAQSLSVSLEESIDVPATLERLRRQYPNCYRFLVDHDADASGTFFGTPPERLVSKRGDHVETEALAGSAPRGETPEADEEFADRLRDSEKVQHEHGLVADAIREQLTPLARKLTIDEQTVRRLATIQHLQTPIDATLDGDRHVLELVETLHPTPAVGGMPPEAAWETIRETETFDRGWYAAPIGWFDGDGDGEFAVGLRSGVATDETVTLFAGNGLVADSDPAAEWNEVQLKFRPILDELQPAGADGIEDITGDVHSQ</sequence>
<feature type="region of interest" description="Disordered" evidence="6">
    <location>
        <begin position="124"/>
        <end position="159"/>
    </location>
</feature>
<evidence type="ECO:0000256" key="6">
    <source>
        <dbReference type="SAM" id="MobiDB-lite"/>
    </source>
</evidence>
<dbReference type="NCBIfam" id="TIGR00543">
    <property type="entry name" value="isochor_syn"/>
    <property type="match status" value="1"/>
</dbReference>
<dbReference type="OrthoDB" id="195185at2157"/>
<proteinExistence type="inferred from homology"/>
<feature type="compositionally biased region" description="Low complexity" evidence="6">
    <location>
        <begin position="21"/>
        <end position="57"/>
    </location>
</feature>
<comment type="catalytic activity">
    <reaction evidence="1">
        <text>chorismate = isochorismate</text>
        <dbReference type="Rhea" id="RHEA:18985"/>
        <dbReference type="ChEBI" id="CHEBI:29748"/>
        <dbReference type="ChEBI" id="CHEBI:29780"/>
        <dbReference type="EC" id="5.4.4.2"/>
    </reaction>
</comment>
<dbReference type="Pfam" id="PF00425">
    <property type="entry name" value="Chorismate_bind"/>
    <property type="match status" value="1"/>
</dbReference>
<evidence type="ECO:0000256" key="2">
    <source>
        <dbReference type="ARBA" id="ARBA00005297"/>
    </source>
</evidence>
<evidence type="ECO:0000313" key="9">
    <source>
        <dbReference type="Proteomes" id="UP000011554"/>
    </source>
</evidence>
<gene>
    <name evidence="8" type="ORF">C481_10540</name>
</gene>
<dbReference type="UniPathway" id="UPA00035">
    <property type="reaction ID" value="UER00040"/>
</dbReference>
<comment type="caution">
    <text evidence="8">The sequence shown here is derived from an EMBL/GenBank/DDBJ whole genome shotgun (WGS) entry which is preliminary data.</text>
</comment>
<evidence type="ECO:0000313" key="8">
    <source>
        <dbReference type="EMBL" id="ELZ01246.1"/>
    </source>
</evidence>
<dbReference type="GO" id="GO:0008909">
    <property type="term" value="F:isochorismate synthase activity"/>
    <property type="evidence" value="ECO:0007669"/>
    <property type="project" value="UniProtKB-EC"/>
</dbReference>
<keyword evidence="4" id="KW-0413">Isomerase</keyword>
<dbReference type="RefSeq" id="WP_006109145.1">
    <property type="nucleotide sequence ID" value="NZ_AOIO01000027.1"/>
</dbReference>
<dbReference type="AlphaFoldDB" id="M0AR99"/>
<dbReference type="InterPro" id="IPR004561">
    <property type="entry name" value="IsoChor_synthase"/>
</dbReference>
<name>M0AR99_NATA1</name>
<dbReference type="InterPro" id="IPR015890">
    <property type="entry name" value="Chorismate_C"/>
</dbReference>
<evidence type="ECO:0000256" key="1">
    <source>
        <dbReference type="ARBA" id="ARBA00000799"/>
    </source>
</evidence>
<dbReference type="EC" id="5.4.4.2" evidence="3"/>
<feature type="domain" description="Chorismate-utilising enzyme C-terminal" evidence="7">
    <location>
        <begin position="232"/>
        <end position="486"/>
    </location>
</feature>
<organism evidence="8 9">
    <name type="scientific">Natrialba asiatica (strain ATCC 700177 / DSM 12278 / JCM 9576 / FERM P-10747 / NBRC 102637 / 172P1)</name>
    <dbReference type="NCBI Taxonomy" id="29540"/>
    <lineage>
        <taxon>Archaea</taxon>
        <taxon>Methanobacteriati</taxon>
        <taxon>Methanobacteriota</taxon>
        <taxon>Stenosarchaea group</taxon>
        <taxon>Halobacteria</taxon>
        <taxon>Halobacteriales</taxon>
        <taxon>Natrialbaceae</taxon>
        <taxon>Natrialba</taxon>
    </lineage>
</organism>
<dbReference type="PANTHER" id="PTHR42839:SF2">
    <property type="entry name" value="ISOCHORISMATE SYNTHASE ENTC"/>
    <property type="match status" value="1"/>
</dbReference>
<comment type="similarity">
    <text evidence="2">Belongs to the isochorismate synthase family.</text>
</comment>
<keyword evidence="9" id="KW-1185">Reference proteome</keyword>
<feature type="region of interest" description="Disordered" evidence="6">
    <location>
        <begin position="1"/>
        <end position="57"/>
    </location>
</feature>
<reference evidence="8 9" key="1">
    <citation type="journal article" date="2014" name="PLoS Genet.">
        <title>Phylogenetically driven sequencing of extremely halophilic archaea reveals strategies for static and dynamic osmo-response.</title>
        <authorList>
            <person name="Becker E.A."/>
            <person name="Seitzer P.M."/>
            <person name="Tritt A."/>
            <person name="Larsen D."/>
            <person name="Krusor M."/>
            <person name="Yao A.I."/>
            <person name="Wu D."/>
            <person name="Madern D."/>
            <person name="Eisen J.A."/>
            <person name="Darling A.E."/>
            <person name="Facciotti M.T."/>
        </authorList>
    </citation>
    <scope>NUCLEOTIDE SEQUENCE [LARGE SCALE GENOMIC DNA]</scope>
    <source>
        <strain evidence="8 9">DSM 12278</strain>
    </source>
</reference>